<evidence type="ECO:0000256" key="6">
    <source>
        <dbReference type="SAM" id="MobiDB-lite"/>
    </source>
</evidence>
<keyword evidence="5 7" id="KW-0472">Membrane</keyword>
<organism evidence="8 9">
    <name type="scientific">Hypothenemus hampei</name>
    <name type="common">Coffee berry borer</name>
    <dbReference type="NCBI Taxonomy" id="57062"/>
    <lineage>
        <taxon>Eukaryota</taxon>
        <taxon>Metazoa</taxon>
        <taxon>Ecdysozoa</taxon>
        <taxon>Arthropoda</taxon>
        <taxon>Hexapoda</taxon>
        <taxon>Insecta</taxon>
        <taxon>Pterygota</taxon>
        <taxon>Neoptera</taxon>
        <taxon>Endopterygota</taxon>
        <taxon>Coleoptera</taxon>
        <taxon>Polyphaga</taxon>
        <taxon>Cucujiformia</taxon>
        <taxon>Curculionidae</taxon>
        <taxon>Scolytinae</taxon>
        <taxon>Hypothenemus</taxon>
    </lineage>
</organism>
<dbReference type="InterPro" id="IPR019397">
    <property type="entry name" value="Uncharacterised_TMEM39"/>
</dbReference>
<dbReference type="Proteomes" id="UP001566132">
    <property type="component" value="Unassembled WGS sequence"/>
</dbReference>
<dbReference type="PANTHER" id="PTHR12995:SF4">
    <property type="entry name" value="FI21814P1"/>
    <property type="match status" value="1"/>
</dbReference>
<feature type="transmembrane region" description="Helical" evidence="7">
    <location>
        <begin position="138"/>
        <end position="158"/>
    </location>
</feature>
<feature type="transmembrane region" description="Helical" evidence="7">
    <location>
        <begin position="53"/>
        <end position="73"/>
    </location>
</feature>
<comment type="caution">
    <text evidence="8">The sequence shown here is derived from an EMBL/GenBank/DDBJ whole genome shotgun (WGS) entry which is preliminary data.</text>
</comment>
<feature type="transmembrane region" description="Helical" evidence="7">
    <location>
        <begin position="93"/>
        <end position="112"/>
    </location>
</feature>
<comment type="similarity">
    <text evidence="2">Belongs to the TMEM39 family.</text>
</comment>
<feature type="transmembrane region" description="Helical" evidence="7">
    <location>
        <begin position="164"/>
        <end position="180"/>
    </location>
</feature>
<feature type="transmembrane region" description="Helical" evidence="7">
    <location>
        <begin position="382"/>
        <end position="402"/>
    </location>
</feature>
<dbReference type="PANTHER" id="PTHR12995">
    <property type="entry name" value="FI21814P1"/>
    <property type="match status" value="1"/>
</dbReference>
<evidence type="ECO:0000256" key="4">
    <source>
        <dbReference type="ARBA" id="ARBA00022989"/>
    </source>
</evidence>
<keyword evidence="3 7" id="KW-0812">Transmembrane</keyword>
<evidence type="ECO:0000256" key="7">
    <source>
        <dbReference type="SAM" id="Phobius"/>
    </source>
</evidence>
<keyword evidence="4 7" id="KW-1133">Transmembrane helix</keyword>
<evidence type="ECO:0000313" key="8">
    <source>
        <dbReference type="EMBL" id="KAL1509441.1"/>
    </source>
</evidence>
<evidence type="ECO:0000256" key="3">
    <source>
        <dbReference type="ARBA" id="ARBA00022692"/>
    </source>
</evidence>
<dbReference type="GO" id="GO:0016020">
    <property type="term" value="C:membrane"/>
    <property type="evidence" value="ECO:0007669"/>
    <property type="project" value="UniProtKB-SubCell"/>
</dbReference>
<evidence type="ECO:0000256" key="1">
    <source>
        <dbReference type="ARBA" id="ARBA00004141"/>
    </source>
</evidence>
<gene>
    <name evidence="8" type="ORF">ABEB36_004178</name>
</gene>
<name>A0ABD1F552_HYPHA</name>
<feature type="compositionally biased region" description="Low complexity" evidence="6">
    <location>
        <begin position="1"/>
        <end position="14"/>
    </location>
</feature>
<dbReference type="EMBL" id="JBDJPC010000003">
    <property type="protein sequence ID" value="KAL1509441.1"/>
    <property type="molecule type" value="Genomic_DNA"/>
</dbReference>
<feature type="transmembrane region" description="Helical" evidence="7">
    <location>
        <begin position="352"/>
        <end position="376"/>
    </location>
</feature>
<feature type="region of interest" description="Disordered" evidence="6">
    <location>
        <begin position="1"/>
        <end position="28"/>
    </location>
</feature>
<dbReference type="AlphaFoldDB" id="A0ABD1F552"/>
<dbReference type="Pfam" id="PF10271">
    <property type="entry name" value="Tmp39"/>
    <property type="match status" value="2"/>
</dbReference>
<proteinExistence type="inferred from homology"/>
<comment type="subcellular location">
    <subcellularLocation>
        <location evidence="1">Membrane</location>
        <topology evidence="1">Multi-pass membrane protein</topology>
    </subcellularLocation>
</comment>
<accession>A0ABD1F552</accession>
<evidence type="ECO:0000256" key="5">
    <source>
        <dbReference type="ARBA" id="ARBA00023136"/>
    </source>
</evidence>
<sequence>MPSTTRRLSRTTRTGPYNEPVNPTRGIPLVPPMEPPSLPKHFPFPSPPTDSDFFFDFVMALFAITGAGLQFLYLYRSVWWLPNSYTSTAMNFYLIDPNLAVLIVIIFLRRLYYQIGCKLISKVYSTVPDEDLNCFSKVTLLIFYVSIVGILSTIILGNRSKMDIVYLFYPITLYIPIFGLKIRPFFEVSSWCSNGIPPIHACSPNPVDVRRECEHLKANIFDRLRQIFFTATINAYYGSFIPCCFAQPELVYDRWWNIEHGAFIFLGSLTYSFAHMIPLKYCDIFHRAILHSGLWERIHTDRPMTLVVRDWRDDLLWPGGVVVRYNKMYWRAMGDCNCIVPGDKILSCAYNLFILPSYPLMLVAGFQLVLILYQLYNSIYGIYWYRVTAVSIMCFSNYYTFFKLVRDSSLSYMSYKPSEESDEDKEHRCDSQNVAGSCSRTIKIGKNVKVKTEELSNVILQEKTVSDDEKDFSDER</sequence>
<keyword evidence="9" id="KW-1185">Reference proteome</keyword>
<evidence type="ECO:0000256" key="2">
    <source>
        <dbReference type="ARBA" id="ARBA00010737"/>
    </source>
</evidence>
<protein>
    <recommendedName>
        <fullName evidence="10">Transmembrane protein 39A</fullName>
    </recommendedName>
</protein>
<evidence type="ECO:0000313" key="9">
    <source>
        <dbReference type="Proteomes" id="UP001566132"/>
    </source>
</evidence>
<evidence type="ECO:0008006" key="10">
    <source>
        <dbReference type="Google" id="ProtNLM"/>
    </source>
</evidence>
<reference evidence="8 9" key="1">
    <citation type="submission" date="2024-05" db="EMBL/GenBank/DDBJ databases">
        <title>Genetic variation in Jamaican populations of the coffee berry borer (Hypothenemus hampei).</title>
        <authorList>
            <person name="Errbii M."/>
            <person name="Myrie A."/>
        </authorList>
    </citation>
    <scope>NUCLEOTIDE SEQUENCE [LARGE SCALE GENOMIC DNA]</scope>
    <source>
        <strain evidence="8">JA-Hopewell-2020-01-JO</strain>
        <tissue evidence="8">Whole body</tissue>
    </source>
</reference>